<dbReference type="PANTHER" id="PTHR42865">
    <property type="entry name" value="PROTON/GLUTAMATE-ASPARTATE SYMPORTER"/>
    <property type="match status" value="1"/>
</dbReference>
<keyword evidence="4 7" id="KW-0812">Transmembrane</keyword>
<evidence type="ECO:0000256" key="1">
    <source>
        <dbReference type="ARBA" id="ARBA00004651"/>
    </source>
</evidence>
<dbReference type="InterPro" id="IPR036458">
    <property type="entry name" value="Na:dicarbo_symporter_sf"/>
</dbReference>
<dbReference type="Pfam" id="PF00375">
    <property type="entry name" value="SDF"/>
    <property type="match status" value="1"/>
</dbReference>
<evidence type="ECO:0000256" key="7">
    <source>
        <dbReference type="SAM" id="Phobius"/>
    </source>
</evidence>
<evidence type="ECO:0000256" key="4">
    <source>
        <dbReference type="ARBA" id="ARBA00022692"/>
    </source>
</evidence>
<accession>A0ABS2FE62</accession>
<gene>
    <name evidence="8" type="ORF">H6A19_05600</name>
</gene>
<dbReference type="RefSeq" id="WP_133016010.1">
    <property type="nucleotide sequence ID" value="NZ_JACJLL010000024.1"/>
</dbReference>
<dbReference type="EMBL" id="JACJLL010000024">
    <property type="protein sequence ID" value="MBM6818813.1"/>
    <property type="molecule type" value="Genomic_DNA"/>
</dbReference>
<organism evidence="8 9">
    <name type="scientific">Clostridium saudiense</name>
    <dbReference type="NCBI Taxonomy" id="1414720"/>
    <lineage>
        <taxon>Bacteria</taxon>
        <taxon>Bacillati</taxon>
        <taxon>Bacillota</taxon>
        <taxon>Clostridia</taxon>
        <taxon>Eubacteriales</taxon>
        <taxon>Clostridiaceae</taxon>
        <taxon>Clostridium</taxon>
    </lineage>
</organism>
<evidence type="ECO:0000256" key="5">
    <source>
        <dbReference type="ARBA" id="ARBA00022989"/>
    </source>
</evidence>
<dbReference type="Proteomes" id="UP000767334">
    <property type="component" value="Unassembled WGS sequence"/>
</dbReference>
<keyword evidence="6 7" id="KW-0472">Membrane</keyword>
<dbReference type="InterPro" id="IPR001991">
    <property type="entry name" value="Na-dicarboxylate_symporter"/>
</dbReference>
<feature type="transmembrane region" description="Helical" evidence="7">
    <location>
        <begin position="222"/>
        <end position="243"/>
    </location>
</feature>
<evidence type="ECO:0000313" key="9">
    <source>
        <dbReference type="Proteomes" id="UP000767334"/>
    </source>
</evidence>
<evidence type="ECO:0000256" key="6">
    <source>
        <dbReference type="ARBA" id="ARBA00023136"/>
    </source>
</evidence>
<dbReference type="Gene3D" id="1.10.3860.10">
    <property type="entry name" value="Sodium:dicarboxylate symporter"/>
    <property type="match status" value="1"/>
</dbReference>
<keyword evidence="3" id="KW-1003">Cell membrane</keyword>
<sequence length="409" mass="43360">MKFLKNYASSLILLIAILIGGFLGIILGEKAIIFEPIGNLFLNLIFTLLVPIVFFSISSSIANMENSKKLGKILGTTIIVFAITAIISGIIGVISFKLFNPTNNLDSSIFNNLLSSTGSIEQENVGIIQKIVSSITVNDFSGLLSRSNMLALILFSILIGFATMLSKEDGKPFAAFLKSGSIVTMKMMGLIMYIAPLGLGCYFATVVGQLGSQILGGYIKVFILYIVVSIIYFFGFFTIYAYIAGKKQGVKIFWKNATPPAVTALATCSSAACIPVNIDAAKKMGVSDTLANIVMPLGVNIHKDGSIIGGIFKIMFLFGIFGRDTNNIGTLLMILGVGLLIGAVVGAVPGGGAIGEMLILSIFGFPAESLAIMLVIATIIDAPATLLNSSGNTVCTMMISKFMKENSNK</sequence>
<feature type="transmembrane region" description="Helical" evidence="7">
    <location>
        <begin position="357"/>
        <end position="380"/>
    </location>
</feature>
<feature type="transmembrane region" description="Helical" evidence="7">
    <location>
        <begin position="7"/>
        <end position="28"/>
    </location>
</feature>
<keyword evidence="9" id="KW-1185">Reference proteome</keyword>
<comment type="subcellular location">
    <subcellularLocation>
        <location evidence="1">Cell membrane</location>
        <topology evidence="1">Multi-pass membrane protein</topology>
    </subcellularLocation>
</comment>
<feature type="transmembrane region" description="Helical" evidence="7">
    <location>
        <begin position="187"/>
        <end position="210"/>
    </location>
</feature>
<dbReference type="SUPFAM" id="SSF118215">
    <property type="entry name" value="Proton glutamate symport protein"/>
    <property type="match status" value="1"/>
</dbReference>
<feature type="transmembrane region" description="Helical" evidence="7">
    <location>
        <begin position="40"/>
        <end position="61"/>
    </location>
</feature>
<reference evidence="8 9" key="1">
    <citation type="journal article" date="2021" name="Sci. Rep.">
        <title>The distribution of antibiotic resistance genes in chicken gut microbiota commensals.</title>
        <authorList>
            <person name="Juricova H."/>
            <person name="Matiasovicova J."/>
            <person name="Kubasova T."/>
            <person name="Cejkova D."/>
            <person name="Rychlik I."/>
        </authorList>
    </citation>
    <scope>NUCLEOTIDE SEQUENCE [LARGE SCALE GENOMIC DNA]</scope>
    <source>
        <strain evidence="8 9">An435</strain>
    </source>
</reference>
<proteinExistence type="predicted"/>
<evidence type="ECO:0000256" key="3">
    <source>
        <dbReference type="ARBA" id="ARBA00022475"/>
    </source>
</evidence>
<comment type="caution">
    <text evidence="8">The sequence shown here is derived from an EMBL/GenBank/DDBJ whole genome shotgun (WGS) entry which is preliminary data.</text>
</comment>
<protein>
    <submittedName>
        <fullName evidence="8">Dicarboxylate/amino acid:cation symporter</fullName>
    </submittedName>
</protein>
<feature type="transmembrane region" description="Helical" evidence="7">
    <location>
        <begin position="328"/>
        <end position="350"/>
    </location>
</feature>
<feature type="transmembrane region" description="Helical" evidence="7">
    <location>
        <begin position="73"/>
        <end position="96"/>
    </location>
</feature>
<name>A0ABS2FE62_9CLOT</name>
<evidence type="ECO:0000313" key="8">
    <source>
        <dbReference type="EMBL" id="MBM6818813.1"/>
    </source>
</evidence>
<dbReference type="PANTHER" id="PTHR42865:SF7">
    <property type="entry name" value="PROTON_GLUTAMATE-ASPARTATE SYMPORTER"/>
    <property type="match status" value="1"/>
</dbReference>
<keyword evidence="5 7" id="KW-1133">Transmembrane helix</keyword>
<evidence type="ECO:0000256" key="2">
    <source>
        <dbReference type="ARBA" id="ARBA00022448"/>
    </source>
</evidence>
<feature type="transmembrane region" description="Helical" evidence="7">
    <location>
        <begin position="149"/>
        <end position="166"/>
    </location>
</feature>
<dbReference type="PRINTS" id="PR00173">
    <property type="entry name" value="EDTRNSPORT"/>
</dbReference>
<keyword evidence="2" id="KW-0813">Transport</keyword>
<feature type="transmembrane region" description="Helical" evidence="7">
    <location>
        <begin position="305"/>
        <end position="322"/>
    </location>
</feature>